<dbReference type="RefSeq" id="WP_096378361.1">
    <property type="nucleotide sequence ID" value="NZ_AP014940.1"/>
</dbReference>
<dbReference type="SUPFAM" id="SSF51430">
    <property type="entry name" value="NAD(P)-linked oxidoreductase"/>
    <property type="match status" value="1"/>
</dbReference>
<reference evidence="3 4" key="1">
    <citation type="journal article" date="2017" name="DNA Res.">
        <title>Complete genome sequence and expression profile of the commercial lytic enzyme producer Lysobacter enzymogenes M497-1.</title>
        <authorList>
            <person name="Takami H."/>
            <person name="Toyoda A."/>
            <person name="Uchiyama I."/>
            <person name="Itoh T."/>
            <person name="Takaki Y."/>
            <person name="Arai W."/>
            <person name="Nishi S."/>
            <person name="Kawai M."/>
            <person name="Shinya K."/>
            <person name="Ikeda H."/>
        </authorList>
    </citation>
    <scope>NUCLEOTIDE SEQUENCE [LARGE SCALE GENOMIC DNA]</scope>
    <source>
        <strain evidence="3 4">M497-1</strain>
    </source>
</reference>
<dbReference type="EMBL" id="AP014940">
    <property type="protein sequence ID" value="BAV97995.1"/>
    <property type="molecule type" value="Genomic_DNA"/>
</dbReference>
<evidence type="ECO:0000313" key="4">
    <source>
        <dbReference type="Proteomes" id="UP000218824"/>
    </source>
</evidence>
<dbReference type="AlphaFoldDB" id="A0AAU9AFN7"/>
<dbReference type="Gene3D" id="3.20.20.100">
    <property type="entry name" value="NADP-dependent oxidoreductase domain"/>
    <property type="match status" value="1"/>
</dbReference>
<feature type="domain" description="NADP-dependent oxidoreductase" evidence="2">
    <location>
        <begin position="16"/>
        <end position="295"/>
    </location>
</feature>
<gene>
    <name evidence="3" type="ORF">LEN_2508</name>
</gene>
<dbReference type="FunFam" id="3.20.20.100:FF:000004">
    <property type="entry name" value="Oxidoreductase, aldo/keto reductase"/>
    <property type="match status" value="1"/>
</dbReference>
<dbReference type="InterPro" id="IPR036812">
    <property type="entry name" value="NAD(P)_OxRdtase_dom_sf"/>
</dbReference>
<dbReference type="GO" id="GO:0016491">
    <property type="term" value="F:oxidoreductase activity"/>
    <property type="evidence" value="ECO:0007669"/>
    <property type="project" value="UniProtKB-KW"/>
</dbReference>
<dbReference type="KEGG" id="lem:LEN_2508"/>
<dbReference type="Proteomes" id="UP000218824">
    <property type="component" value="Chromosome"/>
</dbReference>
<dbReference type="InterPro" id="IPR023210">
    <property type="entry name" value="NADP_OxRdtase_dom"/>
</dbReference>
<evidence type="ECO:0000256" key="1">
    <source>
        <dbReference type="ARBA" id="ARBA00023002"/>
    </source>
</evidence>
<dbReference type="GO" id="GO:0005829">
    <property type="term" value="C:cytosol"/>
    <property type="evidence" value="ECO:0007669"/>
    <property type="project" value="UniProtKB-ARBA"/>
</dbReference>
<dbReference type="InterPro" id="IPR050523">
    <property type="entry name" value="AKR_Detox_Biosynth"/>
</dbReference>
<dbReference type="PANTHER" id="PTHR43364:SF4">
    <property type="entry name" value="NAD(P)-LINKED OXIDOREDUCTASE SUPERFAMILY PROTEIN"/>
    <property type="match status" value="1"/>
</dbReference>
<dbReference type="PANTHER" id="PTHR43364">
    <property type="entry name" value="NADH-SPECIFIC METHYLGLYOXAL REDUCTASE-RELATED"/>
    <property type="match status" value="1"/>
</dbReference>
<dbReference type="Pfam" id="PF00248">
    <property type="entry name" value="Aldo_ket_red"/>
    <property type="match status" value="1"/>
</dbReference>
<evidence type="ECO:0000313" key="3">
    <source>
        <dbReference type="EMBL" id="BAV97995.1"/>
    </source>
</evidence>
<evidence type="ECO:0000259" key="2">
    <source>
        <dbReference type="Pfam" id="PF00248"/>
    </source>
</evidence>
<name>A0AAU9AFN7_LYSEN</name>
<dbReference type="PRINTS" id="PR00069">
    <property type="entry name" value="ALDKETRDTASE"/>
</dbReference>
<organism evidence="3 4">
    <name type="scientific">Lysobacter enzymogenes</name>
    <dbReference type="NCBI Taxonomy" id="69"/>
    <lineage>
        <taxon>Bacteria</taxon>
        <taxon>Pseudomonadati</taxon>
        <taxon>Pseudomonadota</taxon>
        <taxon>Gammaproteobacteria</taxon>
        <taxon>Lysobacterales</taxon>
        <taxon>Lysobacteraceae</taxon>
        <taxon>Lysobacter</taxon>
    </lineage>
</organism>
<accession>A0AAU9AFN7</accession>
<sequence length="317" mass="34082">MRYSFLGNTGFKVSQLCLGATEFGGNTPADEARRIWSRCLDAGVNFVDTADVCAHSETLLGELMRGRRQSLVLSTKVFRPTGPGPNDAGLSRKHIVQACEASLRRLGTDYIDLYLAHSDDFLTPLEETLGAFDQLVRQGKVLYIGASNHCAWRLNEALWTALERGFARYCCAQALYNLREREIEAELLPMCEHKGLGLIAWSPLARGALTGAKAGDGDAVSADTAATHARIDAALAQIAAQLQRPRSQVALRWVLNRPGVAAAAMGASTLAQAEENLGVADLQLDPAQMAALDQAGAPRLPYPALLEPLARALRSSG</sequence>
<proteinExistence type="predicted"/>
<protein>
    <submittedName>
        <fullName evidence="3">Aldo/keto reductase</fullName>
    </submittedName>
</protein>
<dbReference type="GeneID" id="83064357"/>
<dbReference type="InterPro" id="IPR020471">
    <property type="entry name" value="AKR"/>
</dbReference>
<keyword evidence="1" id="KW-0560">Oxidoreductase</keyword>